<name>A0ABS9QK16_9HYPH</name>
<reference evidence="1 2" key="1">
    <citation type="submission" date="2022-02" db="EMBL/GenBank/DDBJ databases">
        <title>Draft genome sequence of Mezorhizobium retamae strain IRAMC:0171 isolated from Retama raetam nodules.</title>
        <authorList>
            <person name="Bengaied R."/>
            <person name="Sbissi I."/>
            <person name="Huber K."/>
            <person name="Ghodbane F."/>
            <person name="Nouioui I."/>
            <person name="Tarhouni M."/>
            <person name="Gtari M."/>
        </authorList>
    </citation>
    <scope>NUCLEOTIDE SEQUENCE [LARGE SCALE GENOMIC DNA]</scope>
    <source>
        <strain evidence="1 2">IRAMC:0171</strain>
    </source>
</reference>
<protein>
    <submittedName>
        <fullName evidence="1">Uncharacterized protein</fullName>
    </submittedName>
</protein>
<comment type="caution">
    <text evidence="1">The sequence shown here is derived from an EMBL/GenBank/DDBJ whole genome shotgun (WGS) entry which is preliminary data.</text>
</comment>
<evidence type="ECO:0000313" key="1">
    <source>
        <dbReference type="EMBL" id="MCG7507788.1"/>
    </source>
</evidence>
<gene>
    <name evidence="1" type="ORF">L4923_22370</name>
</gene>
<accession>A0ABS9QK16</accession>
<evidence type="ECO:0000313" key="2">
    <source>
        <dbReference type="Proteomes" id="UP001201701"/>
    </source>
</evidence>
<dbReference type="EMBL" id="JAKREW010000029">
    <property type="protein sequence ID" value="MCG7507788.1"/>
    <property type="molecule type" value="Genomic_DNA"/>
</dbReference>
<sequence>MQLHQRGVDLLVTVMDAIDHQDKLEPSDVDWLLRETAHVLGELLKRDVPVERQDGTRAANDI</sequence>
<keyword evidence="2" id="KW-1185">Reference proteome</keyword>
<dbReference type="RefSeq" id="WP_239369294.1">
    <property type="nucleotide sequence ID" value="NZ_JAKREW010000029.1"/>
</dbReference>
<dbReference type="Proteomes" id="UP001201701">
    <property type="component" value="Unassembled WGS sequence"/>
</dbReference>
<organism evidence="1 2">
    <name type="scientific">Mesorhizobium retamae</name>
    <dbReference type="NCBI Taxonomy" id="2912854"/>
    <lineage>
        <taxon>Bacteria</taxon>
        <taxon>Pseudomonadati</taxon>
        <taxon>Pseudomonadota</taxon>
        <taxon>Alphaproteobacteria</taxon>
        <taxon>Hyphomicrobiales</taxon>
        <taxon>Phyllobacteriaceae</taxon>
        <taxon>Mesorhizobium</taxon>
    </lineage>
</organism>
<proteinExistence type="predicted"/>